<dbReference type="FunCoup" id="A0A369JFD8">
    <property type="interactions" value="328"/>
</dbReference>
<evidence type="ECO:0000256" key="8">
    <source>
        <dbReference type="ARBA" id="ARBA00023128"/>
    </source>
</evidence>
<dbReference type="STRING" id="39966.A0A369JFD8"/>
<dbReference type="SMART" id="SM00490">
    <property type="entry name" value="HELICc"/>
    <property type="match status" value="1"/>
</dbReference>
<dbReference type="Proteomes" id="UP000076154">
    <property type="component" value="Unassembled WGS sequence"/>
</dbReference>
<dbReference type="GO" id="GO:0000965">
    <property type="term" value="P:mitochondrial RNA 3'-end processing"/>
    <property type="evidence" value="ECO:0007669"/>
    <property type="project" value="TreeGrafter"/>
</dbReference>
<gene>
    <name evidence="12" type="primary">suv3</name>
    <name evidence="12" type="ORF">Hypma_013633</name>
</gene>
<dbReference type="GO" id="GO:0003724">
    <property type="term" value="F:RNA helicase activity"/>
    <property type="evidence" value="ECO:0007669"/>
    <property type="project" value="UniProtKB-EC"/>
</dbReference>
<dbReference type="CDD" id="cd18805">
    <property type="entry name" value="SF2_C_suv3"/>
    <property type="match status" value="1"/>
</dbReference>
<keyword evidence="7" id="KW-0809">Transit peptide</keyword>
<comment type="subcellular location">
    <subcellularLocation>
        <location evidence="1">Mitochondrion</location>
    </subcellularLocation>
</comment>
<evidence type="ECO:0000256" key="5">
    <source>
        <dbReference type="ARBA" id="ARBA00022806"/>
    </source>
</evidence>
<evidence type="ECO:0000313" key="13">
    <source>
        <dbReference type="Proteomes" id="UP000076154"/>
    </source>
</evidence>
<feature type="domain" description="Helicase C-terminal" evidence="11">
    <location>
        <begin position="444"/>
        <end position="605"/>
    </location>
</feature>
<dbReference type="Pfam" id="PF22527">
    <property type="entry name" value="DEXQc_Suv3"/>
    <property type="match status" value="2"/>
</dbReference>
<keyword evidence="3" id="KW-0547">Nucleotide-binding</keyword>
<dbReference type="Pfam" id="PF12513">
    <property type="entry name" value="SUV3_C"/>
    <property type="match status" value="1"/>
</dbReference>
<evidence type="ECO:0000259" key="11">
    <source>
        <dbReference type="PROSITE" id="PS51194"/>
    </source>
</evidence>
<keyword evidence="5 12" id="KW-0347">Helicase</keyword>
<organism evidence="12 13">
    <name type="scientific">Hypsizygus marmoreus</name>
    <name type="common">White beech mushroom</name>
    <name type="synonym">Agaricus marmoreus</name>
    <dbReference type="NCBI Taxonomy" id="39966"/>
    <lineage>
        <taxon>Eukaryota</taxon>
        <taxon>Fungi</taxon>
        <taxon>Dikarya</taxon>
        <taxon>Basidiomycota</taxon>
        <taxon>Agaricomycotina</taxon>
        <taxon>Agaricomycetes</taxon>
        <taxon>Agaricomycetidae</taxon>
        <taxon>Agaricales</taxon>
        <taxon>Tricholomatineae</taxon>
        <taxon>Lyophyllaceae</taxon>
        <taxon>Hypsizygus</taxon>
    </lineage>
</organism>
<dbReference type="InterPro" id="IPR027417">
    <property type="entry name" value="P-loop_NTPase"/>
</dbReference>
<evidence type="ECO:0000256" key="1">
    <source>
        <dbReference type="ARBA" id="ARBA00004173"/>
    </source>
</evidence>
<evidence type="ECO:0000256" key="6">
    <source>
        <dbReference type="ARBA" id="ARBA00022840"/>
    </source>
</evidence>
<comment type="catalytic activity">
    <reaction evidence="9">
        <text>ATP + H2O = ADP + phosphate + H(+)</text>
        <dbReference type="Rhea" id="RHEA:13065"/>
        <dbReference type="ChEBI" id="CHEBI:15377"/>
        <dbReference type="ChEBI" id="CHEBI:15378"/>
        <dbReference type="ChEBI" id="CHEBI:30616"/>
        <dbReference type="ChEBI" id="CHEBI:43474"/>
        <dbReference type="ChEBI" id="CHEBI:456216"/>
        <dbReference type="EC" id="3.6.4.13"/>
    </reaction>
</comment>
<sequence>MRPSSLSICSQCRHKVFATQREQWINTAGLALFKRYRGSSSSTKKRSRWDNAAPYRPHQSSEKDDPWPIPPHIHHEAHHHEFRPRPSKSDFNRPWKERVWDKPLATRKLSRADPKIDPNNIPAFVESDVTRWSAHRALPARLASFGIPPAEIPLLLGAFVSAVKGGEISTPSGFTLYGLSRFAQDLKQGSDILTNIDTIFSTILFTWASQPSTQPLLESLISPNTVHVILSLASAGERSFPAEGYPPARQMHRKVIMHVGPTNSGKTHNALRALAASSAGVYAGPLRLLAHEIWERLNLGQIVPLGMEEGEAAEEDMDEDSALDVAGAVKKKMDKRYARACNMVTGEEQKIVRDDAPLMSCTVEMLALMRPYDVAVVDEIQMIADEMRGFAWTQALLGLCAKELHLCGEETAVPLVRELLKETGDELIVNRYQRLTPLEVEEESLDGDFSKVRKGDCIVTFSRSSIFGIKRRIETLTGMRCAVVYGKLPPEIRSEQAALFNDPNSGYDVIIGSDAIGMGLNLKIRRVVFEAVRKWNGTREEALSVSQTKQIAGRAGRYGLHGSDNSGGSTTTLLPSDLAFLRKTLPTPLPALQYARIGPSEKTFRAFANALPASSSTQTIFDAHRYISRLPPTYRYVQPNEETMRDICAFIDMRGKGLTFADRVMLVQAPIPWRDDKALEIVGRFISMYRDEMDVELTAAMEGTQMLETLGKVEVQMMGVDKVKAAATMLEVLESLHRVLVVYLWMSFRYPVVYHCHDQVADMKGRVERALEWVLKGMTMGRREKKMTGVFSFEENMRRKPRAVEYLDSREAKKRRIASGMNR</sequence>
<dbReference type="GO" id="GO:0005524">
    <property type="term" value="F:ATP binding"/>
    <property type="evidence" value="ECO:0007669"/>
    <property type="project" value="UniProtKB-KW"/>
</dbReference>
<dbReference type="SUPFAM" id="SSF52540">
    <property type="entry name" value="P-loop containing nucleoside triphosphate hydrolases"/>
    <property type="match status" value="1"/>
</dbReference>
<dbReference type="Gene3D" id="1.20.272.40">
    <property type="match status" value="1"/>
</dbReference>
<dbReference type="PROSITE" id="PS51194">
    <property type="entry name" value="HELICASE_CTER"/>
    <property type="match status" value="1"/>
</dbReference>
<dbReference type="Pfam" id="PF00271">
    <property type="entry name" value="Helicase_C"/>
    <property type="match status" value="1"/>
</dbReference>
<dbReference type="Gene3D" id="1.20.58.1080">
    <property type="match status" value="1"/>
</dbReference>
<dbReference type="GO" id="GO:0016787">
    <property type="term" value="F:hydrolase activity"/>
    <property type="evidence" value="ECO:0007669"/>
    <property type="project" value="UniProtKB-KW"/>
</dbReference>
<protein>
    <recommendedName>
        <fullName evidence="2">RNA helicase</fullName>
        <ecNumber evidence="2">3.6.4.13</ecNumber>
    </recommendedName>
</protein>
<keyword evidence="4" id="KW-0378">Hydrolase</keyword>
<evidence type="ECO:0000313" key="12">
    <source>
        <dbReference type="EMBL" id="RDB19317.1"/>
    </source>
</evidence>
<dbReference type="GO" id="GO:0045025">
    <property type="term" value="C:mitochondrial degradosome"/>
    <property type="evidence" value="ECO:0007669"/>
    <property type="project" value="TreeGrafter"/>
</dbReference>
<dbReference type="Gene3D" id="3.40.50.300">
    <property type="entry name" value="P-loop containing nucleotide triphosphate hydrolases"/>
    <property type="match status" value="2"/>
</dbReference>
<dbReference type="PANTHER" id="PTHR12131">
    <property type="entry name" value="ATP-DEPENDENT RNA AND DNA HELICASE"/>
    <property type="match status" value="1"/>
</dbReference>
<evidence type="ECO:0000256" key="9">
    <source>
        <dbReference type="ARBA" id="ARBA00047984"/>
    </source>
</evidence>
<evidence type="ECO:0000256" key="2">
    <source>
        <dbReference type="ARBA" id="ARBA00012552"/>
    </source>
</evidence>
<reference evidence="12" key="1">
    <citation type="submission" date="2018-04" db="EMBL/GenBank/DDBJ databases">
        <title>Whole genome sequencing of Hypsizygus marmoreus.</title>
        <authorList>
            <person name="Choi I.-G."/>
            <person name="Min B."/>
            <person name="Kim J.-G."/>
            <person name="Kim S."/>
            <person name="Oh Y.-L."/>
            <person name="Kong W.-S."/>
            <person name="Park H."/>
            <person name="Jeong J."/>
            <person name="Song E.-S."/>
        </authorList>
    </citation>
    <scope>NUCLEOTIDE SEQUENCE [LARGE SCALE GENOMIC DNA]</scope>
    <source>
        <strain evidence="12">51987-8</strain>
    </source>
</reference>
<comment type="caution">
    <text evidence="12">The sequence shown here is derived from an EMBL/GenBank/DDBJ whole genome shotgun (WGS) entry which is preliminary data.</text>
</comment>
<evidence type="ECO:0000256" key="4">
    <source>
        <dbReference type="ARBA" id="ARBA00022801"/>
    </source>
</evidence>
<dbReference type="InterPro" id="IPR044774">
    <property type="entry name" value="Suv3_DEXQc"/>
</dbReference>
<feature type="region of interest" description="Disordered" evidence="10">
    <location>
        <begin position="41"/>
        <end position="90"/>
    </location>
</feature>
<proteinExistence type="predicted"/>
<dbReference type="FunFam" id="3.40.50.300:FF:000957">
    <property type="entry name" value="ATP-dependent RNA helicase SUV3L, mitochondrial"/>
    <property type="match status" value="1"/>
</dbReference>
<evidence type="ECO:0000256" key="10">
    <source>
        <dbReference type="SAM" id="MobiDB-lite"/>
    </source>
</evidence>
<accession>A0A369JFD8</accession>
<keyword evidence="8" id="KW-0496">Mitochondrion</keyword>
<dbReference type="InterPro" id="IPR001650">
    <property type="entry name" value="Helicase_C-like"/>
</dbReference>
<dbReference type="InParanoid" id="A0A369JFD8"/>
<dbReference type="InterPro" id="IPR050699">
    <property type="entry name" value="RNA-DNA_Helicase"/>
</dbReference>
<name>A0A369JFD8_HYPMA</name>
<dbReference type="InterPro" id="IPR022192">
    <property type="entry name" value="SUV3_C"/>
</dbReference>
<keyword evidence="6" id="KW-0067">ATP-binding</keyword>
<dbReference type="InterPro" id="IPR055206">
    <property type="entry name" value="DEXQc_SUV3"/>
</dbReference>
<keyword evidence="13" id="KW-1185">Reference proteome</keyword>
<dbReference type="EMBL" id="LUEZ02000080">
    <property type="protein sequence ID" value="RDB19317.1"/>
    <property type="molecule type" value="Genomic_DNA"/>
</dbReference>
<dbReference type="EC" id="3.6.4.13" evidence="2"/>
<dbReference type="PANTHER" id="PTHR12131:SF1">
    <property type="entry name" value="ATP-DEPENDENT RNA HELICASE SUPV3L1, MITOCHONDRIAL-RELATED"/>
    <property type="match status" value="1"/>
</dbReference>
<dbReference type="AlphaFoldDB" id="A0A369JFD8"/>
<evidence type="ECO:0000256" key="7">
    <source>
        <dbReference type="ARBA" id="ARBA00022946"/>
    </source>
</evidence>
<dbReference type="CDD" id="cd17913">
    <property type="entry name" value="DEXQc_Suv3"/>
    <property type="match status" value="1"/>
</dbReference>
<evidence type="ECO:0000256" key="3">
    <source>
        <dbReference type="ARBA" id="ARBA00022741"/>
    </source>
</evidence>
<dbReference type="OrthoDB" id="6692397at2759"/>